<gene>
    <name evidence="1" type="ORF">SAMN02745165_03014</name>
</gene>
<keyword evidence="2" id="KW-1185">Reference proteome</keyword>
<proteinExistence type="predicted"/>
<dbReference type="EMBL" id="FQZT01000014">
    <property type="protein sequence ID" value="SHJ72466.1"/>
    <property type="molecule type" value="Genomic_DNA"/>
</dbReference>
<evidence type="ECO:0000313" key="1">
    <source>
        <dbReference type="EMBL" id="SHJ72466.1"/>
    </source>
</evidence>
<reference evidence="1 2" key="1">
    <citation type="submission" date="2016-11" db="EMBL/GenBank/DDBJ databases">
        <authorList>
            <person name="Jaros S."/>
            <person name="Januszkiewicz K."/>
            <person name="Wedrychowicz H."/>
        </authorList>
    </citation>
    <scope>NUCLEOTIDE SEQUENCE [LARGE SCALE GENOMIC DNA]</scope>
    <source>
        <strain evidence="1 2">DSM 5091</strain>
    </source>
</reference>
<protein>
    <submittedName>
        <fullName evidence="1">Uncharacterized protein</fullName>
    </submittedName>
</protein>
<sequence>MISLSAATLIVARKTKQVIRSIVLYEMKKSAAGWGLHNDNLFPDRKPEPVIKLQVSRRKLRLPKH</sequence>
<organism evidence="1 2">
    <name type="scientific">Malonomonas rubra DSM 5091</name>
    <dbReference type="NCBI Taxonomy" id="1122189"/>
    <lineage>
        <taxon>Bacteria</taxon>
        <taxon>Pseudomonadati</taxon>
        <taxon>Thermodesulfobacteriota</taxon>
        <taxon>Desulfuromonadia</taxon>
        <taxon>Desulfuromonadales</taxon>
        <taxon>Geopsychrobacteraceae</taxon>
        <taxon>Malonomonas</taxon>
    </lineage>
</organism>
<dbReference type="Proteomes" id="UP000184171">
    <property type="component" value="Unassembled WGS sequence"/>
</dbReference>
<accession>A0A1M6LML8</accession>
<name>A0A1M6LML8_MALRU</name>
<evidence type="ECO:0000313" key="2">
    <source>
        <dbReference type="Proteomes" id="UP000184171"/>
    </source>
</evidence>
<dbReference type="AlphaFoldDB" id="A0A1M6LML8"/>
<dbReference type="RefSeq" id="WP_072909564.1">
    <property type="nucleotide sequence ID" value="NZ_FQZT01000014.1"/>
</dbReference>